<dbReference type="InterPro" id="IPR013567">
    <property type="entry name" value="EF_hand_assoc_2"/>
</dbReference>
<dbReference type="InterPro" id="IPR052266">
    <property type="entry name" value="Miro-EF-hand_domain"/>
</dbReference>
<dbReference type="InterPro" id="IPR018247">
    <property type="entry name" value="EF_Hand_1_Ca_BS"/>
</dbReference>
<evidence type="ECO:0000256" key="11">
    <source>
        <dbReference type="ARBA" id="ARBA00023128"/>
    </source>
</evidence>
<evidence type="ECO:0000256" key="6">
    <source>
        <dbReference type="ARBA" id="ARBA00022741"/>
    </source>
</evidence>
<evidence type="ECO:0000256" key="10">
    <source>
        <dbReference type="ARBA" id="ARBA00022989"/>
    </source>
</evidence>
<keyword evidence="10" id="KW-1133">Transmembrane helix</keyword>
<keyword evidence="12" id="KW-0342">GTP-binding</keyword>
<dbReference type="Pfam" id="PF08355">
    <property type="entry name" value="EF_assoc_1"/>
    <property type="match status" value="1"/>
</dbReference>
<evidence type="ECO:0000256" key="13">
    <source>
        <dbReference type="ARBA" id="ARBA00023136"/>
    </source>
</evidence>
<keyword evidence="8" id="KW-0378">Hydrolase</keyword>
<accession>A0A8H6M0A9</accession>
<dbReference type="GO" id="GO:0005509">
    <property type="term" value="F:calcium ion binding"/>
    <property type="evidence" value="ECO:0007669"/>
    <property type="project" value="InterPro"/>
</dbReference>
<keyword evidence="5" id="KW-0677">Repeat</keyword>
<keyword evidence="6" id="KW-0547">Nucleotide-binding</keyword>
<evidence type="ECO:0000256" key="14">
    <source>
        <dbReference type="SAM" id="MobiDB-lite"/>
    </source>
</evidence>
<sequence>MDSVIVRSATETARRQRGTEVAHLDKRQDFGRLHRKQHLRILQIPSVFGFDANKDGIFDAAELNDFQRKCFEVPLQAQELEGIKAMVQEHAEGGIRDEGLTEASFLYLHTIFIQRGRLETTWTVLRKFGYAEDLKRLTESFLVPKFEVPVELSPLGYQFFTEIFEIFDKDQDGALNANELSESFSTSPGNPWAAQKFLDTTLSDDSGLVTLQGWLAQWSMTTLLDHRTTLAFLAYLGYPEEPRTAALQVTRPRKVDRRKGKVSRNVFSRGSRPSKN</sequence>
<keyword evidence="17" id="KW-1185">Reference proteome</keyword>
<comment type="similarity">
    <text evidence="2">Belongs to the mitochondrial Rho GTPase family.</text>
</comment>
<evidence type="ECO:0000256" key="1">
    <source>
        <dbReference type="ARBA" id="ARBA00004200"/>
    </source>
</evidence>
<dbReference type="InterPro" id="IPR013566">
    <property type="entry name" value="EF_hand_assoc_1"/>
</dbReference>
<name>A0A8H6M0A9_9AGAR</name>
<evidence type="ECO:0000256" key="4">
    <source>
        <dbReference type="ARBA" id="ARBA00022723"/>
    </source>
</evidence>
<dbReference type="PROSITE" id="PS00018">
    <property type="entry name" value="EF_HAND_1"/>
    <property type="match status" value="1"/>
</dbReference>
<keyword evidence="13" id="KW-0472">Membrane</keyword>
<dbReference type="GO" id="GO:0016787">
    <property type="term" value="F:hydrolase activity"/>
    <property type="evidence" value="ECO:0007669"/>
    <property type="project" value="UniProtKB-KW"/>
</dbReference>
<evidence type="ECO:0000256" key="8">
    <source>
        <dbReference type="ARBA" id="ARBA00022801"/>
    </source>
</evidence>
<dbReference type="OrthoDB" id="10020961at2759"/>
<keyword evidence="11" id="KW-0496">Mitochondrion</keyword>
<organism evidence="16 17">
    <name type="scientific">Ephemerocybe angulata</name>
    <dbReference type="NCBI Taxonomy" id="980116"/>
    <lineage>
        <taxon>Eukaryota</taxon>
        <taxon>Fungi</taxon>
        <taxon>Dikarya</taxon>
        <taxon>Basidiomycota</taxon>
        <taxon>Agaricomycotina</taxon>
        <taxon>Agaricomycetes</taxon>
        <taxon>Agaricomycetidae</taxon>
        <taxon>Agaricales</taxon>
        <taxon>Agaricineae</taxon>
        <taxon>Psathyrellaceae</taxon>
        <taxon>Ephemerocybe</taxon>
    </lineage>
</organism>
<evidence type="ECO:0000256" key="7">
    <source>
        <dbReference type="ARBA" id="ARBA00022787"/>
    </source>
</evidence>
<dbReference type="Pfam" id="PF08356">
    <property type="entry name" value="EF_assoc_2"/>
    <property type="match status" value="1"/>
</dbReference>
<evidence type="ECO:0000256" key="2">
    <source>
        <dbReference type="ARBA" id="ARBA00007981"/>
    </source>
</evidence>
<feature type="domain" description="EF-hand" evidence="15">
    <location>
        <begin position="155"/>
        <end position="190"/>
    </location>
</feature>
<keyword evidence="9" id="KW-0106">Calcium</keyword>
<keyword evidence="3" id="KW-0812">Transmembrane</keyword>
<keyword evidence="7" id="KW-1000">Mitochondrion outer membrane</keyword>
<dbReference type="PROSITE" id="PS50222">
    <property type="entry name" value="EF_HAND_2"/>
    <property type="match status" value="1"/>
</dbReference>
<protein>
    <submittedName>
        <fullName evidence="16">EF hand associated-domain-containing protein</fullName>
    </submittedName>
</protein>
<evidence type="ECO:0000256" key="5">
    <source>
        <dbReference type="ARBA" id="ARBA00022737"/>
    </source>
</evidence>
<comment type="subcellular location">
    <subcellularLocation>
        <location evidence="1">Mitochondrion outer membrane</location>
        <topology evidence="1">Single-pass type IV membrane protein</topology>
    </subcellularLocation>
</comment>
<evidence type="ECO:0000256" key="12">
    <source>
        <dbReference type="ARBA" id="ARBA00023134"/>
    </source>
</evidence>
<feature type="region of interest" description="Disordered" evidence="14">
    <location>
        <begin position="250"/>
        <end position="276"/>
    </location>
</feature>
<dbReference type="Proteomes" id="UP000521943">
    <property type="component" value="Unassembled WGS sequence"/>
</dbReference>
<feature type="compositionally biased region" description="Basic residues" evidence="14">
    <location>
        <begin position="251"/>
        <end position="262"/>
    </location>
</feature>
<reference evidence="16 17" key="1">
    <citation type="submission" date="2020-07" db="EMBL/GenBank/DDBJ databases">
        <title>Comparative genomics of pyrophilous fungi reveals a link between fire events and developmental genes.</title>
        <authorList>
            <consortium name="DOE Joint Genome Institute"/>
            <person name="Steindorff A.S."/>
            <person name="Carver A."/>
            <person name="Calhoun S."/>
            <person name="Stillman K."/>
            <person name="Liu H."/>
            <person name="Lipzen A."/>
            <person name="Pangilinan J."/>
            <person name="Labutti K."/>
            <person name="Bruns T.D."/>
            <person name="Grigoriev I.V."/>
        </authorList>
    </citation>
    <scope>NUCLEOTIDE SEQUENCE [LARGE SCALE GENOMIC DNA]</scope>
    <source>
        <strain evidence="16 17">CBS 144469</strain>
    </source>
</reference>
<dbReference type="PANTHER" id="PTHR46819">
    <property type="entry name" value="EF-HAND CALCIUM-BINDING DOMAIN-CONTAINING PROTEIN 7"/>
    <property type="match status" value="1"/>
</dbReference>
<dbReference type="EMBL" id="JACGCI010000070">
    <property type="protein sequence ID" value="KAF6748579.1"/>
    <property type="molecule type" value="Genomic_DNA"/>
</dbReference>
<dbReference type="InterPro" id="IPR011992">
    <property type="entry name" value="EF-hand-dom_pair"/>
</dbReference>
<gene>
    <name evidence="16" type="ORF">DFP72DRAFT_1074196</name>
</gene>
<evidence type="ECO:0000313" key="16">
    <source>
        <dbReference type="EMBL" id="KAF6748579.1"/>
    </source>
</evidence>
<evidence type="ECO:0000256" key="3">
    <source>
        <dbReference type="ARBA" id="ARBA00022692"/>
    </source>
</evidence>
<dbReference type="AlphaFoldDB" id="A0A8H6M0A9"/>
<evidence type="ECO:0000313" key="17">
    <source>
        <dbReference type="Proteomes" id="UP000521943"/>
    </source>
</evidence>
<dbReference type="Gene3D" id="1.10.238.10">
    <property type="entry name" value="EF-hand"/>
    <property type="match status" value="2"/>
</dbReference>
<feature type="compositionally biased region" description="Polar residues" evidence="14">
    <location>
        <begin position="265"/>
        <end position="276"/>
    </location>
</feature>
<dbReference type="FunFam" id="1.10.238.10:FF:000011">
    <property type="entry name" value="Mitochondrial Rho GTPase"/>
    <property type="match status" value="1"/>
</dbReference>
<comment type="caution">
    <text evidence="16">The sequence shown here is derived from an EMBL/GenBank/DDBJ whole genome shotgun (WGS) entry which is preliminary data.</text>
</comment>
<dbReference type="PANTHER" id="PTHR46819:SF1">
    <property type="entry name" value="EF-HAND CALCIUM-BINDING DOMAIN-CONTAINING PROTEIN 7"/>
    <property type="match status" value="1"/>
</dbReference>
<dbReference type="GO" id="GO:0005525">
    <property type="term" value="F:GTP binding"/>
    <property type="evidence" value="ECO:0007669"/>
    <property type="project" value="UniProtKB-KW"/>
</dbReference>
<dbReference type="GO" id="GO:0005741">
    <property type="term" value="C:mitochondrial outer membrane"/>
    <property type="evidence" value="ECO:0007669"/>
    <property type="project" value="UniProtKB-SubCell"/>
</dbReference>
<keyword evidence="4" id="KW-0479">Metal-binding</keyword>
<proteinExistence type="inferred from homology"/>
<evidence type="ECO:0000256" key="9">
    <source>
        <dbReference type="ARBA" id="ARBA00022837"/>
    </source>
</evidence>
<dbReference type="SUPFAM" id="SSF47473">
    <property type="entry name" value="EF-hand"/>
    <property type="match status" value="1"/>
</dbReference>
<dbReference type="InterPro" id="IPR002048">
    <property type="entry name" value="EF_hand_dom"/>
</dbReference>
<evidence type="ECO:0000259" key="15">
    <source>
        <dbReference type="PROSITE" id="PS50222"/>
    </source>
</evidence>